<name>A0A7J7Z5S8_MYOMY</name>
<reference evidence="1 2" key="1">
    <citation type="journal article" date="2020" name="Nature">
        <title>Six reference-quality genomes reveal evolution of bat adaptations.</title>
        <authorList>
            <person name="Jebb D."/>
            <person name="Huang Z."/>
            <person name="Pippel M."/>
            <person name="Hughes G.M."/>
            <person name="Lavrichenko K."/>
            <person name="Devanna P."/>
            <person name="Winkler S."/>
            <person name="Jermiin L.S."/>
            <person name="Skirmuntt E.C."/>
            <person name="Katzourakis A."/>
            <person name="Burkitt-Gray L."/>
            <person name="Ray D.A."/>
            <person name="Sullivan K.A.M."/>
            <person name="Roscito J.G."/>
            <person name="Kirilenko B.M."/>
            <person name="Davalos L.M."/>
            <person name="Corthals A.P."/>
            <person name="Power M.L."/>
            <person name="Jones G."/>
            <person name="Ransome R.D."/>
            <person name="Dechmann D.K.N."/>
            <person name="Locatelli A.G."/>
            <person name="Puechmaille S.J."/>
            <person name="Fedrigo O."/>
            <person name="Jarvis E.D."/>
            <person name="Hiller M."/>
            <person name="Vernes S.C."/>
            <person name="Myers E.W."/>
            <person name="Teeling E.C."/>
        </authorList>
    </citation>
    <scope>NUCLEOTIDE SEQUENCE [LARGE SCALE GENOMIC DNA]</scope>
    <source>
        <strain evidence="1">MMyoMyo1</strain>
        <tissue evidence="1">Flight muscle</tissue>
    </source>
</reference>
<organism evidence="1 2">
    <name type="scientific">Myotis myotis</name>
    <name type="common">Greater mouse-eared bat</name>
    <name type="synonym">Vespertilio myotis</name>
    <dbReference type="NCBI Taxonomy" id="51298"/>
    <lineage>
        <taxon>Eukaryota</taxon>
        <taxon>Metazoa</taxon>
        <taxon>Chordata</taxon>
        <taxon>Craniata</taxon>
        <taxon>Vertebrata</taxon>
        <taxon>Euteleostomi</taxon>
        <taxon>Mammalia</taxon>
        <taxon>Eutheria</taxon>
        <taxon>Laurasiatheria</taxon>
        <taxon>Chiroptera</taxon>
        <taxon>Yangochiroptera</taxon>
        <taxon>Vespertilionidae</taxon>
        <taxon>Myotis</taxon>
    </lineage>
</organism>
<evidence type="ECO:0000313" key="2">
    <source>
        <dbReference type="Proteomes" id="UP000527355"/>
    </source>
</evidence>
<proteinExistence type="predicted"/>
<protein>
    <submittedName>
        <fullName evidence="1">Uncharacterized protein</fullName>
    </submittedName>
</protein>
<evidence type="ECO:0000313" key="1">
    <source>
        <dbReference type="EMBL" id="KAF6369469.1"/>
    </source>
</evidence>
<comment type="caution">
    <text evidence="1">The sequence shown here is derived from an EMBL/GenBank/DDBJ whole genome shotgun (WGS) entry which is preliminary data.</text>
</comment>
<sequence>MADKITRNLFSFHFLKIARPSYNEHVLYIFKNELEDKEVQCSLRNGQGLPAWALAATLPQPPALQLCRVSHLQMKASSSPSYLSDSPPSLSLGHTQALELSLRHYPHVVQFSGPNRWPADRWSS</sequence>
<gene>
    <name evidence="1" type="ORF">mMyoMyo1_010791</name>
</gene>
<keyword evidence="2" id="KW-1185">Reference proteome</keyword>
<accession>A0A7J7Z5S8</accession>
<dbReference type="Proteomes" id="UP000527355">
    <property type="component" value="Unassembled WGS sequence"/>
</dbReference>
<dbReference type="AlphaFoldDB" id="A0A7J7Z5S8"/>
<dbReference type="EMBL" id="JABWUV010000003">
    <property type="protein sequence ID" value="KAF6369469.1"/>
    <property type="molecule type" value="Genomic_DNA"/>
</dbReference>